<feature type="compositionally biased region" description="Basic and acidic residues" evidence="1">
    <location>
        <begin position="67"/>
        <end position="83"/>
    </location>
</feature>
<accession>A0A084WFL7</accession>
<proteinExistence type="predicted"/>
<reference evidence="3" key="2">
    <citation type="submission" date="2020-05" db="UniProtKB">
        <authorList>
            <consortium name="EnsemblMetazoa"/>
        </authorList>
    </citation>
    <scope>IDENTIFICATION</scope>
</reference>
<dbReference type="Proteomes" id="UP000030765">
    <property type="component" value="Unassembled WGS sequence"/>
</dbReference>
<name>A0A084WFL7_ANOSI</name>
<gene>
    <name evidence="2" type="ORF">ZHAS_00017019</name>
</gene>
<dbReference type="AlphaFoldDB" id="A0A084WFL7"/>
<feature type="region of interest" description="Disordered" evidence="1">
    <location>
        <begin position="63"/>
        <end position="83"/>
    </location>
</feature>
<evidence type="ECO:0000313" key="3">
    <source>
        <dbReference type="EnsemblMetazoa" id="ASIC017019-PA"/>
    </source>
</evidence>
<evidence type="ECO:0000256" key="1">
    <source>
        <dbReference type="SAM" id="MobiDB-lite"/>
    </source>
</evidence>
<protein>
    <submittedName>
        <fullName evidence="2 3">Uncharacterized protein</fullName>
    </submittedName>
</protein>
<reference evidence="2 4" key="1">
    <citation type="journal article" date="2014" name="BMC Genomics">
        <title>Genome sequence of Anopheles sinensis provides insight into genetics basis of mosquito competence for malaria parasites.</title>
        <authorList>
            <person name="Zhou D."/>
            <person name="Zhang D."/>
            <person name="Ding G."/>
            <person name="Shi L."/>
            <person name="Hou Q."/>
            <person name="Ye Y."/>
            <person name="Xu Y."/>
            <person name="Zhou H."/>
            <person name="Xiong C."/>
            <person name="Li S."/>
            <person name="Yu J."/>
            <person name="Hong S."/>
            <person name="Yu X."/>
            <person name="Zou P."/>
            <person name="Chen C."/>
            <person name="Chang X."/>
            <person name="Wang W."/>
            <person name="Lv Y."/>
            <person name="Sun Y."/>
            <person name="Ma L."/>
            <person name="Shen B."/>
            <person name="Zhu C."/>
        </authorList>
    </citation>
    <scope>NUCLEOTIDE SEQUENCE [LARGE SCALE GENOMIC DNA]</scope>
</reference>
<evidence type="ECO:0000313" key="4">
    <source>
        <dbReference type="Proteomes" id="UP000030765"/>
    </source>
</evidence>
<organism evidence="2">
    <name type="scientific">Anopheles sinensis</name>
    <name type="common">Mosquito</name>
    <dbReference type="NCBI Taxonomy" id="74873"/>
    <lineage>
        <taxon>Eukaryota</taxon>
        <taxon>Metazoa</taxon>
        <taxon>Ecdysozoa</taxon>
        <taxon>Arthropoda</taxon>
        <taxon>Hexapoda</taxon>
        <taxon>Insecta</taxon>
        <taxon>Pterygota</taxon>
        <taxon>Neoptera</taxon>
        <taxon>Endopterygota</taxon>
        <taxon>Diptera</taxon>
        <taxon>Nematocera</taxon>
        <taxon>Culicoidea</taxon>
        <taxon>Culicidae</taxon>
        <taxon>Anophelinae</taxon>
        <taxon>Anopheles</taxon>
    </lineage>
</organism>
<dbReference type="EMBL" id="ATLV01023372">
    <property type="status" value="NOT_ANNOTATED_CDS"/>
    <property type="molecule type" value="Genomic_DNA"/>
</dbReference>
<keyword evidence="4" id="KW-1185">Reference proteome</keyword>
<dbReference type="VEuPathDB" id="VectorBase:ASIC017019"/>
<feature type="region of interest" description="Disordered" evidence="1">
    <location>
        <begin position="29"/>
        <end position="50"/>
    </location>
</feature>
<evidence type="ECO:0000313" key="2">
    <source>
        <dbReference type="EMBL" id="KFB49011.1"/>
    </source>
</evidence>
<dbReference type="EMBL" id="KE525342">
    <property type="protein sequence ID" value="KFB49011.1"/>
    <property type="molecule type" value="Genomic_DNA"/>
</dbReference>
<dbReference type="EnsemblMetazoa" id="ASIC017019-RA">
    <property type="protein sequence ID" value="ASIC017019-PA"/>
    <property type="gene ID" value="ASIC017019"/>
</dbReference>
<sequence>MHNYSKGWVRQYFNQKVVKLENCTRSSAALLPDPKRSTKGEVQPTPPTSEEVVTSFGLFRFPVSRSETTKQRTETEKNLPTRN</sequence>